<evidence type="ECO:0000313" key="2">
    <source>
        <dbReference type="EMBL" id="MDC7694869.1"/>
    </source>
</evidence>
<dbReference type="EMBL" id="JAQQKW010000006">
    <property type="protein sequence ID" value="MDC7694869.1"/>
    <property type="molecule type" value="Genomic_DNA"/>
</dbReference>
<gene>
    <name evidence="2" type="ORF">PQU94_11310</name>
</gene>
<protein>
    <submittedName>
        <fullName evidence="2">Uncharacterized protein</fullName>
    </submittedName>
</protein>
<name>A0ABT5IFD2_9CAUL</name>
<dbReference type="Proteomes" id="UP001216595">
    <property type="component" value="Unassembled WGS sequence"/>
</dbReference>
<evidence type="ECO:0000256" key="1">
    <source>
        <dbReference type="SAM" id="MobiDB-lite"/>
    </source>
</evidence>
<feature type="region of interest" description="Disordered" evidence="1">
    <location>
        <begin position="156"/>
        <end position="176"/>
    </location>
</feature>
<accession>A0ABT5IFD2</accession>
<evidence type="ECO:0000313" key="3">
    <source>
        <dbReference type="Proteomes" id="UP001216595"/>
    </source>
</evidence>
<organism evidence="2 3">
    <name type="scientific">Asticcacaulis currens</name>
    <dbReference type="NCBI Taxonomy" id="2984210"/>
    <lineage>
        <taxon>Bacteria</taxon>
        <taxon>Pseudomonadati</taxon>
        <taxon>Pseudomonadota</taxon>
        <taxon>Alphaproteobacteria</taxon>
        <taxon>Caulobacterales</taxon>
        <taxon>Caulobacteraceae</taxon>
        <taxon>Asticcacaulis</taxon>
    </lineage>
</organism>
<proteinExistence type="predicted"/>
<keyword evidence="3" id="KW-1185">Reference proteome</keyword>
<sequence length="189" mass="19676">MSAVCVGDPTARARRALTLSLWTAGVVLITGSGAVAARIATLDGSMLTQVEARQDPHKLFPANETVERDLLDVRPPVGEEVRLASLWPATEPPPVAPEQAYPAQGSDSAAADMAYRPDEATEAAALAETTRARAVPGVIECAETCFDAHQAAADTVETSGGDTTSLPTVTPTSAARTETVALDDLLPRQ</sequence>
<dbReference type="RefSeq" id="WP_272741575.1">
    <property type="nucleotide sequence ID" value="NZ_JAQQKW010000006.1"/>
</dbReference>
<reference evidence="2 3" key="1">
    <citation type="submission" date="2023-01" db="EMBL/GenBank/DDBJ databases">
        <title>Novel species of the genus Asticcacaulis isolated from rivers.</title>
        <authorList>
            <person name="Lu H."/>
        </authorList>
    </citation>
    <scope>NUCLEOTIDE SEQUENCE [LARGE SCALE GENOMIC DNA]</scope>
    <source>
        <strain evidence="2 3">DXS10W</strain>
    </source>
</reference>
<comment type="caution">
    <text evidence="2">The sequence shown here is derived from an EMBL/GenBank/DDBJ whole genome shotgun (WGS) entry which is preliminary data.</text>
</comment>